<evidence type="ECO:0000313" key="2">
    <source>
        <dbReference type="Proteomes" id="UP000254263"/>
    </source>
</evidence>
<proteinExistence type="predicted"/>
<gene>
    <name evidence="1" type="ORF">NCTC13100_00618</name>
</gene>
<dbReference type="AlphaFoldDB" id="A0A379DHI1"/>
<evidence type="ECO:0008006" key="3">
    <source>
        <dbReference type="Google" id="ProtNLM"/>
    </source>
</evidence>
<dbReference type="EMBL" id="UGTI01000001">
    <property type="protein sequence ID" value="SUB77493.1"/>
    <property type="molecule type" value="Genomic_DNA"/>
</dbReference>
<sequence length="366" mass="40654">MIIEQGCRKAAFGHPCSFTKNLRTMPFIPELLKLKTVSIVGTAKNTGKTETLNYIIARLGEHVGHVCLTSIGVDGEKTDRVTQTEKPEVMIPEGMKFVTSETHYRQKRLPAEILDVSTERTALGRLIVSRSHGNGKVLLSGPSTTGGLQKMIADMPRYGVELTIVDGALSRLCPASPSVTEGMVLATGAAYSANMPELIRRTQYLHDLIKMPEIEDRSLAAMLSDVEQGMRVLASGGKVEDPGFMSALSASAWKDTKWLKGVERLYVSGVISDNLLERLRVMPDFKSLIVRDFTRVFADYKVFRRFIDSGHQVMSLYNTKLVAITINPMAPSGYRLDSDILRDRLQESLQIPVYDVRKLQDASFKK</sequence>
<protein>
    <recommendedName>
        <fullName evidence="3">DUF1611 domain-containing protein</fullName>
    </recommendedName>
</protein>
<dbReference type="Proteomes" id="UP000254263">
    <property type="component" value="Unassembled WGS sequence"/>
</dbReference>
<reference evidence="1 2" key="1">
    <citation type="submission" date="2018-06" db="EMBL/GenBank/DDBJ databases">
        <authorList>
            <consortium name="Pathogen Informatics"/>
            <person name="Doyle S."/>
        </authorList>
    </citation>
    <scope>NUCLEOTIDE SEQUENCE [LARGE SCALE GENOMIC DNA]</scope>
    <source>
        <strain evidence="1 2">NCTC13100</strain>
    </source>
</reference>
<name>A0A379DHI1_9PORP</name>
<accession>A0A379DHI1</accession>
<evidence type="ECO:0000313" key="1">
    <source>
        <dbReference type="EMBL" id="SUB77493.1"/>
    </source>
</evidence>
<organism evidence="1 2">
    <name type="scientific">Porphyromonas macacae</name>
    <dbReference type="NCBI Taxonomy" id="28115"/>
    <lineage>
        <taxon>Bacteria</taxon>
        <taxon>Pseudomonadati</taxon>
        <taxon>Bacteroidota</taxon>
        <taxon>Bacteroidia</taxon>
        <taxon>Bacteroidales</taxon>
        <taxon>Porphyromonadaceae</taxon>
        <taxon>Porphyromonas</taxon>
    </lineage>
</organism>